<evidence type="ECO:0008006" key="4">
    <source>
        <dbReference type="Google" id="ProtNLM"/>
    </source>
</evidence>
<evidence type="ECO:0000313" key="2">
    <source>
        <dbReference type="EMBL" id="RJP62380.1"/>
    </source>
</evidence>
<accession>A0A3A4R779</accession>
<dbReference type="PANTHER" id="PTHR35271">
    <property type="entry name" value="ABC TRANSPORTER, SUBSTRATE-BINDING LIPOPROTEIN-RELATED"/>
    <property type="match status" value="1"/>
</dbReference>
<proteinExistence type="predicted"/>
<organism evidence="2 3">
    <name type="scientific">Candidatus Auribacter fodinae</name>
    <dbReference type="NCBI Taxonomy" id="2093366"/>
    <lineage>
        <taxon>Bacteria</taxon>
        <taxon>Pseudomonadati</taxon>
        <taxon>Candidatus Auribacterota</taxon>
        <taxon>Candidatus Auribacteria</taxon>
        <taxon>Candidatus Auribacterales</taxon>
        <taxon>Candidatus Auribacteraceae</taxon>
        <taxon>Candidatus Auribacter</taxon>
    </lineage>
</organism>
<dbReference type="Pfam" id="PF04392">
    <property type="entry name" value="ABC_sub_bind"/>
    <property type="match status" value="1"/>
</dbReference>
<reference evidence="2 3" key="1">
    <citation type="journal article" date="2017" name="ISME J.">
        <title>Energy and carbon metabolisms in a deep terrestrial subsurface fluid microbial community.</title>
        <authorList>
            <person name="Momper L."/>
            <person name="Jungbluth S.P."/>
            <person name="Lee M.D."/>
            <person name="Amend J.P."/>
        </authorList>
    </citation>
    <scope>NUCLEOTIDE SEQUENCE [LARGE SCALE GENOMIC DNA]</scope>
    <source>
        <strain evidence="2">SURF_26</strain>
    </source>
</reference>
<dbReference type="InterPro" id="IPR007487">
    <property type="entry name" value="ABC_transpt-TYRBP-like"/>
</dbReference>
<dbReference type="AlphaFoldDB" id="A0A3A4R779"/>
<sequence>MRRFAVALSFFLALSGISAATVYAGGKVLVVHSYHEGYAWVDQINEGVKKSLDGTGIELEIFYMDTKRKSDDAWKKEASELAIRKVAEYDPDVVITSDDNAQGQFVKAFIGKDRPQFVFCGVNAEASKYGFPASNVTGILERPHFVQTMDMLKQIIPSVQKVAIITDASNTSTGFLDDMKSKTDMPVEIIEWKQTDSFQEWQDAVKKFQSTADAIGVVMYHTIKESPDSPQSMDPKQVIEWTLANNTKPLVGFLEFTIEDGLLCGITEFGEEHGFESGKIARDMILNGKTAADFPIKTAEKGIVVVNVKAAEKMNVDLPYEVIEASDRVIE</sequence>
<evidence type="ECO:0000313" key="3">
    <source>
        <dbReference type="Proteomes" id="UP000266426"/>
    </source>
</evidence>
<dbReference type="PANTHER" id="PTHR35271:SF1">
    <property type="entry name" value="ABC TRANSPORTER, SUBSTRATE-BINDING LIPOPROTEIN"/>
    <property type="match status" value="1"/>
</dbReference>
<protein>
    <recommendedName>
        <fullName evidence="4">ABC transporter substrate-binding protein</fullName>
    </recommendedName>
</protein>
<evidence type="ECO:0000256" key="1">
    <source>
        <dbReference type="SAM" id="SignalP"/>
    </source>
</evidence>
<comment type="caution">
    <text evidence="2">The sequence shown here is derived from an EMBL/GenBank/DDBJ whole genome shotgun (WGS) entry which is preliminary data.</text>
</comment>
<feature type="chain" id="PRO_5017265677" description="ABC transporter substrate-binding protein" evidence="1">
    <location>
        <begin position="21"/>
        <end position="331"/>
    </location>
</feature>
<dbReference type="Gene3D" id="3.40.50.2300">
    <property type="match status" value="2"/>
</dbReference>
<keyword evidence="1" id="KW-0732">Signal</keyword>
<feature type="signal peptide" evidence="1">
    <location>
        <begin position="1"/>
        <end position="20"/>
    </location>
</feature>
<dbReference type="EMBL" id="QZJZ01000001">
    <property type="protein sequence ID" value="RJP62380.1"/>
    <property type="molecule type" value="Genomic_DNA"/>
</dbReference>
<name>A0A3A4R779_9BACT</name>
<dbReference type="Proteomes" id="UP000266426">
    <property type="component" value="Unassembled WGS sequence"/>
</dbReference>
<gene>
    <name evidence="2" type="ORF">C4541_00020</name>
</gene>